<gene>
    <name evidence="1" type="ORF">LQV63_09975</name>
</gene>
<sequence length="426" mass="47842">MAKVGEQLKKPEAGWKRYDDSDGAISYTPSDGWRKATLNDHYLGSSSGSLTNSNGNKFVFSFVGTKLRLILSHSNTYTDKIQITIDNEIIEFFSAKSSSFIHQILSYEKTGLSYGKHYIEVTTVNKPSNSSGYDFRFDALDIDENGQLLHPDEVSSISKLKIGKRIRCHYKALANICGTFSGLGKETSDFISTTSSATPDGDFYFICVDKDHLGRWKLIADRNIQYSISWDTLNSAGVASGSGLPVVLDKDCLTALRLIKGGIGTDKDNEWDKYILSSDLNSSIIAGDNNVWNFKHMYSWSSSTFGTYVERRTVRIDNLSSYEDPKGTIKTVGFRPVLLLVIKYCRNIIFHDNKYKTYDNEWKTISTTLPSKDTFMNDGISDLSTLDRKEQIVTLPMTSSGLGEGKLFKAKVDYKKHFDINRINVK</sequence>
<comment type="caution">
    <text evidence="1">The sequence shown here is derived from an EMBL/GenBank/DDBJ whole genome shotgun (WGS) entry which is preliminary data.</text>
</comment>
<evidence type="ECO:0000313" key="2">
    <source>
        <dbReference type="Proteomes" id="UP001199916"/>
    </source>
</evidence>
<protein>
    <submittedName>
        <fullName evidence="1">Uncharacterized protein</fullName>
    </submittedName>
</protein>
<name>A0ABS8YC98_9BACL</name>
<dbReference type="Proteomes" id="UP001199916">
    <property type="component" value="Unassembled WGS sequence"/>
</dbReference>
<accession>A0ABS8YC98</accession>
<dbReference type="EMBL" id="JAJNBZ010000005">
    <property type="protein sequence ID" value="MCE5169640.1"/>
    <property type="molecule type" value="Genomic_DNA"/>
</dbReference>
<evidence type="ECO:0000313" key="1">
    <source>
        <dbReference type="EMBL" id="MCE5169640.1"/>
    </source>
</evidence>
<keyword evidence="2" id="KW-1185">Reference proteome</keyword>
<dbReference type="Gene3D" id="2.60.120.260">
    <property type="entry name" value="Galactose-binding domain-like"/>
    <property type="match status" value="1"/>
</dbReference>
<dbReference type="RefSeq" id="WP_233696557.1">
    <property type="nucleotide sequence ID" value="NZ_JAJNBZ010000005.1"/>
</dbReference>
<proteinExistence type="predicted"/>
<reference evidence="1 2" key="1">
    <citation type="submission" date="2021-11" db="EMBL/GenBank/DDBJ databases">
        <title>Draft genome sequence of Paenibacillus profundus YoMME, a new Gram-positive bacteria with exoelectrogenic properties.</title>
        <authorList>
            <person name="Hubenova Y."/>
            <person name="Hubenova E."/>
            <person name="Manasiev Y."/>
            <person name="Peykov S."/>
            <person name="Mitov M."/>
        </authorList>
    </citation>
    <scope>NUCLEOTIDE SEQUENCE [LARGE SCALE GENOMIC DNA]</scope>
    <source>
        <strain evidence="1 2">YoMME</strain>
    </source>
</reference>
<organism evidence="1 2">
    <name type="scientific">Paenibacillus profundus</name>
    <dbReference type="NCBI Taxonomy" id="1173085"/>
    <lineage>
        <taxon>Bacteria</taxon>
        <taxon>Bacillati</taxon>
        <taxon>Bacillota</taxon>
        <taxon>Bacilli</taxon>
        <taxon>Bacillales</taxon>
        <taxon>Paenibacillaceae</taxon>
        <taxon>Paenibacillus</taxon>
    </lineage>
</organism>